<dbReference type="PANTHER" id="PTHR33734">
    <property type="entry name" value="LYSM DOMAIN-CONTAINING GPI-ANCHORED PROTEIN 2"/>
    <property type="match status" value="1"/>
</dbReference>
<dbReference type="InterPro" id="IPR018392">
    <property type="entry name" value="LysM"/>
</dbReference>
<comment type="caution">
    <text evidence="3">The sequence shown here is derived from an EMBL/GenBank/DDBJ whole genome shotgun (WGS) entry which is preliminary data.</text>
</comment>
<name>A0A444B5V5_9MICO</name>
<dbReference type="InterPro" id="IPR023346">
    <property type="entry name" value="Lysozyme-like_dom_sf"/>
</dbReference>
<dbReference type="Pfam" id="PF01464">
    <property type="entry name" value="SLT"/>
    <property type="match status" value="1"/>
</dbReference>
<dbReference type="CDD" id="cd00118">
    <property type="entry name" value="LysM"/>
    <property type="match status" value="3"/>
</dbReference>
<dbReference type="SMART" id="SM00257">
    <property type="entry name" value="LysM"/>
    <property type="match status" value="3"/>
</dbReference>
<feature type="region of interest" description="Disordered" evidence="1">
    <location>
        <begin position="204"/>
        <end position="230"/>
    </location>
</feature>
<dbReference type="PANTHER" id="PTHR33734:SF22">
    <property type="entry name" value="MEMBRANE-BOUND LYTIC MUREIN TRANSGLYCOSYLASE D"/>
    <property type="match status" value="1"/>
</dbReference>
<dbReference type="Pfam" id="PF01476">
    <property type="entry name" value="LysM"/>
    <property type="match status" value="3"/>
</dbReference>
<dbReference type="PROSITE" id="PS51782">
    <property type="entry name" value="LYSM"/>
    <property type="match status" value="3"/>
</dbReference>
<gene>
    <name evidence="3" type="ORF">CWN80_08525</name>
</gene>
<evidence type="ECO:0000313" key="4">
    <source>
        <dbReference type="Proteomes" id="UP000288711"/>
    </source>
</evidence>
<feature type="compositionally biased region" description="Low complexity" evidence="1">
    <location>
        <begin position="208"/>
        <end position="226"/>
    </location>
</feature>
<protein>
    <submittedName>
        <fullName evidence="3">Murein transglycosylase</fullName>
    </submittedName>
</protein>
<sequence length="385" mass="40801">MVLPLIVPVPATPVVPALDLTTETITQATASQGTRHHTVRDGETIYDIAARYRVSPGALLSRNHLSSGDFIHPGQRLTVPARSGGSSPSSAKPARSGATRTYVVRSGDTLTGVAARHHMSVERLRSLNGLGGGFIHPGDTLRVTGTAVKPAKRATTGRTTTTHTVRSGETLTGIAARHDMSVTRLAKLNHVASGEFIHPGTTLKVTGTASSTPASSKPATTKPTATQRNTFAGRTYSDDIVDAADRNRRTLATRAVPSRAETKAKITRISRQHGLDPSIALAISYQESGWDQRQVSVANAVGTMQVIPSSGEWASQMAGRDLDLLDIDDNITAGVLLLKVLTEQADTTSDAVAGYYQGLASVEANGMYSDTKQYVSNVKALRSRM</sequence>
<evidence type="ECO:0000259" key="2">
    <source>
        <dbReference type="PROSITE" id="PS51782"/>
    </source>
</evidence>
<dbReference type="InterPro" id="IPR036779">
    <property type="entry name" value="LysM_dom_sf"/>
</dbReference>
<evidence type="ECO:0000313" key="3">
    <source>
        <dbReference type="EMBL" id="RWU83771.1"/>
    </source>
</evidence>
<reference evidence="3 4" key="1">
    <citation type="journal article" date="2009" name="Int. J. Syst. Evol. Microbiol.">
        <title>Janibacter hoylei sp. nov., Bacillus isronensis sp. nov. and Bacillus aryabhattai sp. nov., isolated from cryotubes used for collecting air from the upper atmosphere.</title>
        <authorList>
            <person name="Shivaji S."/>
            <person name="Chaturvedi P."/>
            <person name="Begum Z."/>
            <person name="Pindi P.K."/>
            <person name="Manorama R."/>
            <person name="Padmanaban D.A."/>
            <person name="Shouche Y.S."/>
            <person name="Pawar S."/>
            <person name="Vaishampayan P."/>
            <person name="Dutt C.B."/>
            <person name="Datta G.N."/>
            <person name="Manchanda R.K."/>
            <person name="Rao U.R."/>
            <person name="Bhargava P.M."/>
            <person name="Narlikar J.V."/>
        </authorList>
    </citation>
    <scope>NUCLEOTIDE SEQUENCE [LARGE SCALE GENOMIC DNA]</scope>
    <source>
        <strain evidence="3 4">PVAS-1</strain>
    </source>
</reference>
<dbReference type="EMBL" id="PIPF01000007">
    <property type="protein sequence ID" value="RWU83771.1"/>
    <property type="molecule type" value="Genomic_DNA"/>
</dbReference>
<dbReference type="Gene3D" id="1.10.530.10">
    <property type="match status" value="1"/>
</dbReference>
<dbReference type="GO" id="GO:0008932">
    <property type="term" value="F:lytic endotransglycosylase activity"/>
    <property type="evidence" value="ECO:0007669"/>
    <property type="project" value="TreeGrafter"/>
</dbReference>
<feature type="region of interest" description="Disordered" evidence="1">
    <location>
        <begin position="75"/>
        <end position="100"/>
    </location>
</feature>
<organism evidence="3 4">
    <name type="scientific">Janibacter hoylei PVAS-1</name>
    <dbReference type="NCBI Taxonomy" id="1210046"/>
    <lineage>
        <taxon>Bacteria</taxon>
        <taxon>Bacillati</taxon>
        <taxon>Actinomycetota</taxon>
        <taxon>Actinomycetes</taxon>
        <taxon>Micrococcales</taxon>
        <taxon>Intrasporangiaceae</taxon>
        <taxon>Janibacter</taxon>
    </lineage>
</organism>
<dbReference type="AlphaFoldDB" id="A0A444B5V5"/>
<dbReference type="SUPFAM" id="SSF53955">
    <property type="entry name" value="Lysozyme-like"/>
    <property type="match status" value="1"/>
</dbReference>
<dbReference type="Gene3D" id="3.10.350.10">
    <property type="entry name" value="LysM domain"/>
    <property type="match status" value="3"/>
</dbReference>
<feature type="domain" description="LysM" evidence="2">
    <location>
        <begin position="100"/>
        <end position="143"/>
    </location>
</feature>
<feature type="compositionally biased region" description="Low complexity" evidence="1">
    <location>
        <begin position="80"/>
        <end position="98"/>
    </location>
</feature>
<proteinExistence type="predicted"/>
<feature type="domain" description="LysM" evidence="2">
    <location>
        <begin position="35"/>
        <end position="79"/>
    </location>
</feature>
<dbReference type="RefSeq" id="WP_128277130.1">
    <property type="nucleotide sequence ID" value="NZ_PIPF01000007.1"/>
</dbReference>
<keyword evidence="4" id="KW-1185">Reference proteome</keyword>
<evidence type="ECO:0000256" key="1">
    <source>
        <dbReference type="SAM" id="MobiDB-lite"/>
    </source>
</evidence>
<accession>A0A444B5V5</accession>
<dbReference type="Proteomes" id="UP000288711">
    <property type="component" value="Unassembled WGS sequence"/>
</dbReference>
<feature type="domain" description="LysM" evidence="2">
    <location>
        <begin position="161"/>
        <end position="205"/>
    </location>
</feature>
<dbReference type="InterPro" id="IPR008258">
    <property type="entry name" value="Transglycosylase_SLT_dom_1"/>
</dbReference>
<dbReference type="SUPFAM" id="SSF54106">
    <property type="entry name" value="LysM domain"/>
    <property type="match status" value="3"/>
</dbReference>